<dbReference type="EMBL" id="CP119953">
    <property type="protein sequence ID" value="WFC95884.1"/>
    <property type="molecule type" value="Genomic_DNA"/>
</dbReference>
<evidence type="ECO:0000313" key="6">
    <source>
        <dbReference type="EMBL" id="WFC95884.1"/>
    </source>
</evidence>
<dbReference type="NCBIfam" id="TIGR00005">
    <property type="entry name" value="rluA_subfam"/>
    <property type="match status" value="1"/>
</dbReference>
<dbReference type="GO" id="GO:0000455">
    <property type="term" value="P:enzyme-directed rRNA pseudouridine synthesis"/>
    <property type="evidence" value="ECO:0007669"/>
    <property type="project" value="TreeGrafter"/>
</dbReference>
<organism evidence="6 7">
    <name type="scientific">Malassezia brasiliensis</name>
    <dbReference type="NCBI Taxonomy" id="1821822"/>
    <lineage>
        <taxon>Eukaryota</taxon>
        <taxon>Fungi</taxon>
        <taxon>Dikarya</taxon>
        <taxon>Basidiomycota</taxon>
        <taxon>Ustilaginomycotina</taxon>
        <taxon>Malasseziomycetes</taxon>
        <taxon>Malasseziales</taxon>
        <taxon>Malasseziaceae</taxon>
        <taxon>Malassezia</taxon>
    </lineage>
</organism>
<dbReference type="GO" id="GO:0009982">
    <property type="term" value="F:pseudouridine synthase activity"/>
    <property type="evidence" value="ECO:0007669"/>
    <property type="project" value="InterPro"/>
</dbReference>
<keyword evidence="3" id="KW-0812">Transmembrane</keyword>
<dbReference type="CDD" id="cd02557">
    <property type="entry name" value="PseudoU_synth_ScRIB2"/>
    <property type="match status" value="1"/>
</dbReference>
<evidence type="ECO:0008006" key="8">
    <source>
        <dbReference type="Google" id="ProtNLM"/>
    </source>
</evidence>
<keyword evidence="7" id="KW-1185">Reference proteome</keyword>
<feature type="transmembrane region" description="Helical" evidence="3">
    <location>
        <begin position="1157"/>
        <end position="1179"/>
    </location>
</feature>
<feature type="region of interest" description="Disordered" evidence="2">
    <location>
        <begin position="1539"/>
        <end position="1593"/>
    </location>
</feature>
<dbReference type="InterPro" id="IPR050188">
    <property type="entry name" value="RluA_PseudoU_synthase"/>
</dbReference>
<dbReference type="Gene3D" id="3.30.2350.10">
    <property type="entry name" value="Pseudouridine synthase"/>
    <property type="match status" value="1"/>
</dbReference>
<dbReference type="GO" id="GO:0003723">
    <property type="term" value="F:RNA binding"/>
    <property type="evidence" value="ECO:0007669"/>
    <property type="project" value="InterPro"/>
</dbReference>
<dbReference type="SUPFAM" id="SSF55120">
    <property type="entry name" value="Pseudouridine synthase"/>
    <property type="match status" value="1"/>
</dbReference>
<sequence>MEHEADVPTSQLGASPSKRPRVLWRGSLILHDGTCLPGASIVTSMHPWAHLHNTEHTATGALEAEAELCLALEMATEPNVVDASGAIQLHLDPAHPFTISYFAQRFCIPSSQNLTLVYDPSVSEHASDLTAIRRTALHSRGALELILTARTSPGDTATLDLVIGRAAPKRKEPSEQTNRALIKRLVRYQLVGSGMERSERDFDPCFQAAYAGTCVVFRRTLATHRIDAKSAARIVAAHLAMYEYKTRAKTRWYGRQILEVFTTEFRDRTKEYYTWAIYNGLCTVNGGSVTPTYRIQNSDLIMYVSGSPSNKVHRHEPAVTDEPVRILHRDDQQGRLVVVKPGSIPVHATGRYHRHTLVEMVKEQTGLEQVFTSNRLDRLTSGIMVCSTTKEAAAQLGNDFNAGLVNKAYVCRVVGQFPPDTIDCREPILAVDRQSGLNIVHPKGKDCRTLFKLLSYDPKTNTSVVMCRPITGRTHQIRVHAQWLGHPISNDPLYNHPVWASVDRDILSTAQPRHYERVGGESGNVEVERVLTALKGARDDSEGWARWRDDVLFGTINRQMQYETVDVPGPNGQPAPAPPADAAPMDTEVCEVCRIPLLPDPKPDELYIYLHAIKYWTDAWSFEDELPWWATETWQDAHATSDRRLPDWPLLSHHQGVDVGKGGAHRRIDGALTMPATVVEHPVQPCDAGTQVVPALLLEVPRGLEDVAQRELLARVMIETPVALESALHSGVVRVEASRVAGDLVHLYRAAQLPSVLAAYYDMGCHILPQPLLDALFAERAKTLGAGHAGHEVNAQPTTSEETLLTFLTEAWALDDMKRTEVLAAFDNGADLTFAVAVDRSSYVFPTLSTSALEEHLAGLVHAWLVSARPGIWERVRKDAQVFVKMSFSPRFGVDESLQSGPRSRQGNPGGSLLFQLHVTPDAPGTPEETRAAIARARGCAIAGLLPLADGEAADVDVQVSTLQSADRTLADALLDELHVHRVRAVLNEAPADGTLQGAVVELPEKAREVPHATLFPLAVERMTALLRALAPNKYAVVLTSEPRMLSRALREVENQCRRDGAPFSLRLAPFASLAWALLGIVSGNHTVPVKLNRHDGLSYNDPTTSRSLSEQQFDEQVQVANYITVASLTLYAWEYMCTLPRELYMYRKHMIKRPQVILFLLIRYGTIPALIVPAYALWHHFDSSDDCPRQEQITVAVVQFLVACIFSWRTIAIWRRRRWVVVFLVVFSLALFATSVGLLYQSQDAVTVTGACRPAIDPVGKDKDPRSVNTVKWFYLISMIFDTVTMVLSSYKLVYYANMGRNLDMPVFNDPFEEHRRRQKEKEEHDLLTPNYESNSRRSSAADALKRVPAQLVPVATFPYHAVRGVMHWWSTLTPLLARLISNGLVYFFVATAFNVVNFVLEEVNSIHSKSFLTLYAPLMCVLCQNMILTEFEAVWSTYNPDYDIPGRRFVHRVVGGEPRLDHSRLSELDRFQEFVSDLEQRHASSRSSSSAKPGLSPTKDPEAPPPGIAFPPEAPLPNIAVPHEARRPSQVSFVAQPRIASVDTHDTVSCESPRTFLAPPVPELSNDTPPPTRSAPSPTPPLPPPAMTHGDALLPQLSSLQQEQALRMAGLR</sequence>
<feature type="transmembrane region" description="Helical" evidence="3">
    <location>
        <begin position="1194"/>
        <end position="1213"/>
    </location>
</feature>
<keyword evidence="3" id="KW-0472">Membrane</keyword>
<gene>
    <name evidence="6" type="ORF">MBRA1_002538</name>
</gene>
<name>A0AAF0DUF1_9BASI</name>
<evidence type="ECO:0000259" key="4">
    <source>
        <dbReference type="Pfam" id="PF00849"/>
    </source>
</evidence>
<feature type="region of interest" description="Disordered" evidence="2">
    <location>
        <begin position="1481"/>
        <end position="1521"/>
    </location>
</feature>
<dbReference type="Pfam" id="PF20151">
    <property type="entry name" value="DUF6533"/>
    <property type="match status" value="1"/>
</dbReference>
<feature type="transmembrane region" description="Helical" evidence="3">
    <location>
        <begin position="1377"/>
        <end position="1402"/>
    </location>
</feature>
<feature type="domain" description="DUF6533" evidence="5">
    <location>
        <begin position="1123"/>
        <end position="1168"/>
    </location>
</feature>
<dbReference type="InterPro" id="IPR006145">
    <property type="entry name" value="PsdUridine_synth_RsuA/RluA"/>
</dbReference>
<dbReference type="InterPro" id="IPR006225">
    <property type="entry name" value="PsdUridine_synth_RluC/D"/>
</dbReference>
<dbReference type="InterPro" id="IPR020103">
    <property type="entry name" value="PsdUridine_synth_cat_dom_sf"/>
</dbReference>
<feature type="active site" evidence="1">
    <location>
        <position position="377"/>
    </location>
</feature>
<keyword evidence="3" id="KW-1133">Transmembrane helix</keyword>
<feature type="compositionally biased region" description="Pro residues" evidence="2">
    <location>
        <begin position="1570"/>
        <end position="1588"/>
    </location>
</feature>
<proteinExistence type="predicted"/>
<dbReference type="PANTHER" id="PTHR21600:SF40">
    <property type="entry name" value="PSEUDOURIDYLATE SYNTHASE RPUSD2"/>
    <property type="match status" value="1"/>
</dbReference>
<dbReference type="Proteomes" id="UP001216638">
    <property type="component" value="Chromosome 3"/>
</dbReference>
<feature type="transmembrane region" description="Helical" evidence="3">
    <location>
        <begin position="1220"/>
        <end position="1241"/>
    </location>
</feature>
<evidence type="ECO:0000256" key="3">
    <source>
        <dbReference type="SAM" id="Phobius"/>
    </source>
</evidence>
<reference evidence="6" key="1">
    <citation type="submission" date="2023-03" db="EMBL/GenBank/DDBJ databases">
        <title>Mating type loci evolution in Malassezia.</title>
        <authorList>
            <person name="Coelho M.A."/>
        </authorList>
    </citation>
    <scope>NUCLEOTIDE SEQUENCE</scope>
    <source>
        <strain evidence="6">CBS 14135</strain>
    </source>
</reference>
<evidence type="ECO:0000256" key="1">
    <source>
        <dbReference type="PIRSR" id="PIRSR606225-1"/>
    </source>
</evidence>
<feature type="domain" description="Pseudouridine synthase RsuA/RluA-like" evidence="4">
    <location>
        <begin position="336"/>
        <end position="482"/>
    </location>
</feature>
<protein>
    <recommendedName>
        <fullName evidence="8">Pseudouridine synthase RsuA/RluA-like domain-containing protein</fullName>
    </recommendedName>
</protein>
<evidence type="ECO:0000256" key="2">
    <source>
        <dbReference type="SAM" id="MobiDB-lite"/>
    </source>
</evidence>
<feature type="compositionally biased region" description="Pro residues" evidence="2">
    <location>
        <begin position="1505"/>
        <end position="1517"/>
    </location>
</feature>
<accession>A0AAF0DUF1</accession>
<dbReference type="PANTHER" id="PTHR21600">
    <property type="entry name" value="MITOCHONDRIAL RNA PSEUDOURIDINE SYNTHASE"/>
    <property type="match status" value="1"/>
</dbReference>
<dbReference type="Pfam" id="PF00849">
    <property type="entry name" value="PseudoU_synth_2"/>
    <property type="match status" value="1"/>
</dbReference>
<dbReference type="InterPro" id="IPR045340">
    <property type="entry name" value="DUF6533"/>
</dbReference>
<evidence type="ECO:0000259" key="5">
    <source>
        <dbReference type="Pfam" id="PF20151"/>
    </source>
</evidence>
<feature type="transmembrane region" description="Helical" evidence="3">
    <location>
        <begin position="1274"/>
        <end position="1296"/>
    </location>
</feature>
<evidence type="ECO:0000313" key="7">
    <source>
        <dbReference type="Proteomes" id="UP001216638"/>
    </source>
</evidence>